<feature type="region of interest" description="Disordered" evidence="8">
    <location>
        <begin position="307"/>
        <end position="334"/>
    </location>
</feature>
<comment type="similarity">
    <text evidence="2">Belongs to the bHLH protein family.</text>
</comment>
<dbReference type="OrthoDB" id="1926382at2759"/>
<reference evidence="10" key="1">
    <citation type="journal article" date="2017" name="Gigascience">
        <title>The genome draft of coconut (Cocos nucifera).</title>
        <authorList>
            <person name="Xiao Y."/>
            <person name="Xu P."/>
            <person name="Fan H."/>
            <person name="Baudouin L."/>
            <person name="Xia W."/>
            <person name="Bocs S."/>
            <person name="Xu J."/>
            <person name="Li Q."/>
            <person name="Guo A."/>
            <person name="Zhou L."/>
            <person name="Li J."/>
            <person name="Wu Y."/>
            <person name="Ma Z."/>
            <person name="Armero A."/>
            <person name="Issali A.E."/>
            <person name="Liu N."/>
            <person name="Peng M."/>
            <person name="Yang Y."/>
        </authorList>
    </citation>
    <scope>NUCLEOTIDE SEQUENCE</scope>
    <source>
        <tissue evidence="10">Spear leaf of Hainan Tall coconut</tissue>
    </source>
</reference>
<dbReference type="GO" id="GO:0046983">
    <property type="term" value="F:protein dimerization activity"/>
    <property type="evidence" value="ECO:0007669"/>
    <property type="project" value="InterPro"/>
</dbReference>
<evidence type="ECO:0000256" key="6">
    <source>
        <dbReference type="RuleBase" id="RU369104"/>
    </source>
</evidence>
<dbReference type="PANTHER" id="PTHR11514:SF43">
    <property type="entry name" value="TRANSCRIPTION FACTOR MYC2"/>
    <property type="match status" value="1"/>
</dbReference>
<feature type="region of interest" description="Disordered" evidence="8">
    <location>
        <begin position="425"/>
        <end position="489"/>
    </location>
</feature>
<feature type="region of interest" description="Disordered" evidence="8">
    <location>
        <begin position="252"/>
        <end position="275"/>
    </location>
</feature>
<dbReference type="SUPFAM" id="SSF47459">
    <property type="entry name" value="HLH, helix-loop-helix DNA-binding domain"/>
    <property type="match status" value="1"/>
</dbReference>
<reference evidence="10" key="2">
    <citation type="submission" date="2019-07" db="EMBL/GenBank/DDBJ databases">
        <authorList>
            <person name="Yang Y."/>
            <person name="Bocs S."/>
            <person name="Baudouin L."/>
        </authorList>
    </citation>
    <scope>NUCLEOTIDE SEQUENCE</scope>
    <source>
        <tissue evidence="10">Spear leaf of Hainan Tall coconut</tissue>
    </source>
</reference>
<proteinExistence type="inferred from homology"/>
<keyword evidence="3 6" id="KW-0805">Transcription regulation</keyword>
<evidence type="ECO:0000256" key="8">
    <source>
        <dbReference type="SAM" id="MobiDB-lite"/>
    </source>
</evidence>
<feature type="region of interest" description="Disordered" evidence="8">
    <location>
        <begin position="26"/>
        <end position="58"/>
    </location>
</feature>
<name>A0A8K0IHY2_COCNU</name>
<evidence type="ECO:0000259" key="9">
    <source>
        <dbReference type="PROSITE" id="PS50888"/>
    </source>
</evidence>
<evidence type="ECO:0000256" key="3">
    <source>
        <dbReference type="ARBA" id="ARBA00023015"/>
    </source>
</evidence>
<protein>
    <recommendedName>
        <fullName evidence="6">Transcription factor</fullName>
        <shortName evidence="6">bHLH transcription factor</shortName>
    </recommendedName>
    <alternativeName>
        <fullName evidence="6">Basic helix-loop-helix protein</fullName>
    </alternativeName>
</protein>
<dbReference type="Pfam" id="PF22754">
    <property type="entry name" value="bHLH-TF_ACT-like_plant"/>
    <property type="match status" value="1"/>
</dbReference>
<dbReference type="PANTHER" id="PTHR11514">
    <property type="entry name" value="MYC"/>
    <property type="match status" value="1"/>
</dbReference>
<dbReference type="CDD" id="cd11449">
    <property type="entry name" value="bHLH_AtAIB_like"/>
    <property type="match status" value="1"/>
</dbReference>
<feature type="region of interest" description="Disordered" evidence="8">
    <location>
        <begin position="354"/>
        <end position="382"/>
    </location>
</feature>
<feature type="compositionally biased region" description="Basic residues" evidence="8">
    <location>
        <begin position="466"/>
        <end position="475"/>
    </location>
</feature>
<evidence type="ECO:0000256" key="7">
    <source>
        <dbReference type="SAM" id="Coils"/>
    </source>
</evidence>
<keyword evidence="5 6" id="KW-0539">Nucleus</keyword>
<evidence type="ECO:0000313" key="10">
    <source>
        <dbReference type="EMBL" id="KAG1359388.1"/>
    </source>
</evidence>
<dbReference type="InterPro" id="IPR036638">
    <property type="entry name" value="HLH_DNA-bd_sf"/>
</dbReference>
<dbReference type="FunFam" id="4.10.280.10:FF:000078">
    <property type="entry name" value="Transcription factor bHLH13"/>
    <property type="match status" value="1"/>
</dbReference>
<keyword evidence="11" id="KW-1185">Reference proteome</keyword>
<feature type="coiled-coil region" evidence="7">
    <location>
        <begin position="525"/>
        <end position="559"/>
    </location>
</feature>
<dbReference type="InterPro" id="IPR045084">
    <property type="entry name" value="AIB/MYC-like"/>
</dbReference>
<dbReference type="Pfam" id="PF14215">
    <property type="entry name" value="bHLH-MYC_N"/>
    <property type="match status" value="1"/>
</dbReference>
<feature type="compositionally biased region" description="Basic and acidic residues" evidence="8">
    <location>
        <begin position="442"/>
        <end position="465"/>
    </location>
</feature>
<organism evidence="10 11">
    <name type="scientific">Cocos nucifera</name>
    <name type="common">Coconut palm</name>
    <dbReference type="NCBI Taxonomy" id="13894"/>
    <lineage>
        <taxon>Eukaryota</taxon>
        <taxon>Viridiplantae</taxon>
        <taxon>Streptophyta</taxon>
        <taxon>Embryophyta</taxon>
        <taxon>Tracheophyta</taxon>
        <taxon>Spermatophyta</taxon>
        <taxon>Magnoliopsida</taxon>
        <taxon>Liliopsida</taxon>
        <taxon>Arecaceae</taxon>
        <taxon>Arecoideae</taxon>
        <taxon>Cocoseae</taxon>
        <taxon>Attaleinae</taxon>
        <taxon>Cocos</taxon>
    </lineage>
</organism>
<dbReference type="GO" id="GO:0003700">
    <property type="term" value="F:DNA-binding transcription factor activity"/>
    <property type="evidence" value="ECO:0007669"/>
    <property type="project" value="InterPro"/>
</dbReference>
<dbReference type="AlphaFoldDB" id="A0A8K0IHY2"/>
<evidence type="ECO:0000256" key="1">
    <source>
        <dbReference type="ARBA" id="ARBA00004123"/>
    </source>
</evidence>
<dbReference type="InterPro" id="IPR011598">
    <property type="entry name" value="bHLH_dom"/>
</dbReference>
<evidence type="ECO:0000313" key="11">
    <source>
        <dbReference type="Proteomes" id="UP000797356"/>
    </source>
</evidence>
<dbReference type="Proteomes" id="UP000797356">
    <property type="component" value="Chromosome 8"/>
</dbReference>
<keyword evidence="7" id="KW-0175">Coiled coil</keyword>
<dbReference type="SMART" id="SM00353">
    <property type="entry name" value="HLH"/>
    <property type="match status" value="1"/>
</dbReference>
<dbReference type="GO" id="GO:0000976">
    <property type="term" value="F:transcription cis-regulatory region binding"/>
    <property type="evidence" value="ECO:0007669"/>
    <property type="project" value="TreeGrafter"/>
</dbReference>
<dbReference type="GO" id="GO:0005634">
    <property type="term" value="C:nucleus"/>
    <property type="evidence" value="ECO:0007669"/>
    <property type="project" value="UniProtKB-SubCell"/>
</dbReference>
<dbReference type="Pfam" id="PF00010">
    <property type="entry name" value="HLH"/>
    <property type="match status" value="1"/>
</dbReference>
<dbReference type="InterPro" id="IPR025610">
    <property type="entry name" value="MYC/MYB_N"/>
</dbReference>
<dbReference type="PROSITE" id="PS50888">
    <property type="entry name" value="BHLH"/>
    <property type="match status" value="1"/>
</dbReference>
<dbReference type="InterPro" id="IPR054502">
    <property type="entry name" value="bHLH-TF_ACT-like_plant"/>
</dbReference>
<comment type="caution">
    <text evidence="10">The sequence shown here is derived from an EMBL/GenBank/DDBJ whole genome shotgun (WGS) entry which is preliminary data.</text>
</comment>
<evidence type="ECO:0000256" key="4">
    <source>
        <dbReference type="ARBA" id="ARBA00023163"/>
    </source>
</evidence>
<sequence length="666" mass="72048">MNIWTDDNSSMMEAFIASSSDLPPFQWPPPARPSAAVTAAHVPSSSSSQSTVTSEFPHLSQESLQHRLQTLIEGARENWTYAIFWQSSGDAVLGWGDGYYKGYEEEKRKRRGGGGSAVPAAEQEHRKRVLRELNSLISGGAGGAFPDDTVEEEVTDTEWFFLVSMTQSFVGGVGLPGQALLSGAPTWIAGRERMANATCERARQAHVFGLQTMACVPVVSGVVELGSTERIFQSSEIAAKVRTLFRFGGRKAAATGSWPPAPPRQSDGETDPSVLWISGPIVPASAAPDISVSKLSFSFENPISSSLTENPSSILAPHRSPPPPQSSSTNPQTQSFLTRDFSFSEFGLNAYPSSPICKPESGDLSNYDDSKRNPSTPAANGGLFFHHEVSTEGKNKKSAVATSRGSNDEGIISFSSAAIAVAASTRPSSSGGGGATGLLTGDSDHSDLEASVREVESSRVVEPEKRPRKRGRKPANGREEPLNHVEAERQRREKLNQRFYALRAVVPNVSKMDKASLLADAVSYINDLRSKLHSLELDKERLQCQVDTLKEERDSTLALPRPRLDQDPKAIVNGSGRCPGVEVEVEVKILGSEVMIRVQCNKRFHPAARLMVALKELDLEINYASVSVVKDLMMQQATVKMVGRSYTQKQLAAALVARVGEPTPLS</sequence>
<keyword evidence="4 6" id="KW-0804">Transcription</keyword>
<feature type="compositionally biased region" description="Basic and acidic residues" evidence="8">
    <location>
        <begin position="476"/>
        <end position="489"/>
    </location>
</feature>
<feature type="compositionally biased region" description="Low complexity" evidence="8">
    <location>
        <begin position="34"/>
        <end position="54"/>
    </location>
</feature>
<feature type="region of interest" description="Disordered" evidence="8">
    <location>
        <begin position="389"/>
        <end position="408"/>
    </location>
</feature>
<feature type="domain" description="BHLH" evidence="9">
    <location>
        <begin position="479"/>
        <end position="528"/>
    </location>
</feature>
<dbReference type="EMBL" id="CM017879">
    <property type="protein sequence ID" value="KAG1359388.1"/>
    <property type="molecule type" value="Genomic_DNA"/>
</dbReference>
<evidence type="ECO:0000256" key="5">
    <source>
        <dbReference type="ARBA" id="ARBA00023242"/>
    </source>
</evidence>
<comment type="subcellular location">
    <subcellularLocation>
        <location evidence="1 6">Nucleus</location>
    </subcellularLocation>
</comment>
<gene>
    <name evidence="10" type="ORF">COCNU_08G008340</name>
</gene>
<evidence type="ECO:0000256" key="2">
    <source>
        <dbReference type="ARBA" id="ARBA00005510"/>
    </source>
</evidence>
<accession>A0A8K0IHY2</accession>
<dbReference type="Gene3D" id="4.10.280.10">
    <property type="entry name" value="Helix-loop-helix DNA-binding domain"/>
    <property type="match status" value="1"/>
</dbReference>